<dbReference type="GO" id="GO:0030246">
    <property type="term" value="F:carbohydrate binding"/>
    <property type="evidence" value="ECO:0007669"/>
    <property type="project" value="InterPro"/>
</dbReference>
<dbReference type="EMBL" id="SMGJ01000003">
    <property type="protein sequence ID" value="TCK69960.1"/>
    <property type="molecule type" value="Genomic_DNA"/>
</dbReference>
<dbReference type="EC" id="5.1.3.3" evidence="4 8"/>
<dbReference type="GO" id="GO:0006006">
    <property type="term" value="P:glucose metabolic process"/>
    <property type="evidence" value="ECO:0007669"/>
    <property type="project" value="TreeGrafter"/>
</dbReference>
<evidence type="ECO:0000256" key="1">
    <source>
        <dbReference type="ARBA" id="ARBA00001614"/>
    </source>
</evidence>
<organism evidence="12 13">
    <name type="scientific">Lonepinella koalarum</name>
    <dbReference type="NCBI Taxonomy" id="53417"/>
    <lineage>
        <taxon>Bacteria</taxon>
        <taxon>Pseudomonadati</taxon>
        <taxon>Pseudomonadota</taxon>
        <taxon>Gammaproteobacteria</taxon>
        <taxon>Pasteurellales</taxon>
        <taxon>Pasteurellaceae</taxon>
        <taxon>Lonepinella</taxon>
    </lineage>
</organism>
<evidence type="ECO:0000256" key="6">
    <source>
        <dbReference type="ARBA" id="ARBA00023235"/>
    </source>
</evidence>
<comment type="caution">
    <text evidence="12">The sequence shown here is derived from an EMBL/GenBank/DDBJ whole genome shotgun (WGS) entry which is preliminary data.</text>
</comment>
<comment type="similarity">
    <text evidence="3 8">Belongs to the aldose epimerase family.</text>
</comment>
<dbReference type="InterPro" id="IPR014718">
    <property type="entry name" value="GH-type_carb-bd"/>
</dbReference>
<dbReference type="InterPro" id="IPR047215">
    <property type="entry name" value="Galactose_mutarotase-like"/>
</dbReference>
<dbReference type="Pfam" id="PF01263">
    <property type="entry name" value="Aldose_epim"/>
    <property type="match status" value="1"/>
</dbReference>
<dbReference type="InterPro" id="IPR011013">
    <property type="entry name" value="Gal_mutarotase_sf_dom"/>
</dbReference>
<dbReference type="AlphaFoldDB" id="A0A4R1KZC9"/>
<comment type="pathway">
    <text evidence="2 8">Carbohydrate metabolism; hexose metabolism.</text>
</comment>
<dbReference type="GO" id="GO:0004034">
    <property type="term" value="F:aldose 1-epimerase activity"/>
    <property type="evidence" value="ECO:0007669"/>
    <property type="project" value="UniProtKB-EC"/>
</dbReference>
<dbReference type="NCBIfam" id="NF008277">
    <property type="entry name" value="PRK11055.1"/>
    <property type="match status" value="1"/>
</dbReference>
<evidence type="ECO:0000256" key="2">
    <source>
        <dbReference type="ARBA" id="ARBA00005028"/>
    </source>
</evidence>
<dbReference type="InterPro" id="IPR018052">
    <property type="entry name" value="Ald1_epimerase_CS"/>
</dbReference>
<evidence type="ECO:0000256" key="8">
    <source>
        <dbReference type="PIRNR" id="PIRNR005096"/>
    </source>
</evidence>
<dbReference type="UniPathway" id="UPA00242"/>
<evidence type="ECO:0000313" key="12">
    <source>
        <dbReference type="EMBL" id="TCK69960.1"/>
    </source>
</evidence>
<evidence type="ECO:0000256" key="11">
    <source>
        <dbReference type="PIRSR" id="PIRSR005096-3"/>
    </source>
</evidence>
<dbReference type="OrthoDB" id="9779408at2"/>
<dbReference type="GO" id="GO:0005737">
    <property type="term" value="C:cytoplasm"/>
    <property type="evidence" value="ECO:0007669"/>
    <property type="project" value="TreeGrafter"/>
</dbReference>
<evidence type="ECO:0000256" key="10">
    <source>
        <dbReference type="PIRSR" id="PIRSR005096-2"/>
    </source>
</evidence>
<evidence type="ECO:0000256" key="4">
    <source>
        <dbReference type="ARBA" id="ARBA00013185"/>
    </source>
</evidence>
<gene>
    <name evidence="12" type="ORF">EV692_1182</name>
</gene>
<protein>
    <recommendedName>
        <fullName evidence="5 8">Aldose 1-epimerase</fullName>
        <ecNumber evidence="4 8">5.1.3.3</ecNumber>
    </recommendedName>
</protein>
<proteinExistence type="inferred from homology"/>
<keyword evidence="7 8" id="KW-0119">Carbohydrate metabolism</keyword>
<dbReference type="PANTHER" id="PTHR10091:SF0">
    <property type="entry name" value="GALACTOSE MUTAROTASE"/>
    <property type="match status" value="1"/>
</dbReference>
<feature type="binding site" evidence="11">
    <location>
        <begin position="180"/>
        <end position="182"/>
    </location>
    <ligand>
        <name>beta-D-galactose</name>
        <dbReference type="ChEBI" id="CHEBI:27667"/>
    </ligand>
</feature>
<evidence type="ECO:0000256" key="5">
    <source>
        <dbReference type="ARBA" id="ARBA00014165"/>
    </source>
</evidence>
<dbReference type="RefSeq" id="WP_132301479.1">
    <property type="nucleotide sequence ID" value="NZ_CP170642.1"/>
</dbReference>
<evidence type="ECO:0000256" key="7">
    <source>
        <dbReference type="ARBA" id="ARBA00023277"/>
    </source>
</evidence>
<dbReference type="InterPro" id="IPR013458">
    <property type="entry name" value="Ald_epimerase_bac"/>
</dbReference>
<feature type="active site" description="Proton acceptor" evidence="9">
    <location>
        <position position="313"/>
    </location>
</feature>
<dbReference type="PANTHER" id="PTHR10091">
    <property type="entry name" value="ALDOSE-1-EPIMERASE"/>
    <property type="match status" value="1"/>
</dbReference>
<accession>A0A4R1KZC9</accession>
<dbReference type="Gene3D" id="2.70.98.10">
    <property type="match status" value="1"/>
</dbReference>
<dbReference type="InterPro" id="IPR015443">
    <property type="entry name" value="Aldose_1-epimerase"/>
</dbReference>
<comment type="catalytic activity">
    <reaction evidence="1 8">
        <text>alpha-D-glucose = beta-D-glucose</text>
        <dbReference type="Rhea" id="RHEA:10264"/>
        <dbReference type="ChEBI" id="CHEBI:15903"/>
        <dbReference type="ChEBI" id="CHEBI:17925"/>
        <dbReference type="EC" id="5.1.3.3"/>
    </reaction>
</comment>
<dbReference type="PROSITE" id="PS00545">
    <property type="entry name" value="ALDOSE_1_EPIMERASE"/>
    <property type="match status" value="1"/>
</dbReference>
<sequence length="348" mass="38856">MGVTIEATKTLALDKQVLQLVTLTNQQGMQVQFIDWGATWVSCVVPVENEKREVLLGCQLADYAKQGVYLGATIGRYANRIANSQFAYQGETIKLTANQNEHQLHGGLIGFDKQRWKIEQTGEKCGENFVIFSLISPDGEQGFQGNVKVQAIYRLTDDNALIVEFKAVSDKDTPLNLTNHAYFNLNNAAQGCDIREHFLQLNAAQFLPVDSQGIPNAPLKSVQNSSFDFRQAKAIKQDFLQAEQQLTKGYDHAFLLDQQREKTCAILTAPDRSLCLTVSTSQAALQVYTGNYLQGTPTRCGGEYADYTGIALETQALPDTPNHPEWWQYGGMLKAGETYHHWTKFQFS</sequence>
<feature type="binding site" evidence="10">
    <location>
        <position position="251"/>
    </location>
    <ligand>
        <name>beta-D-galactose</name>
        <dbReference type="ChEBI" id="CHEBI:27667"/>
    </ligand>
</feature>
<dbReference type="Proteomes" id="UP000295496">
    <property type="component" value="Unassembled WGS sequence"/>
</dbReference>
<feature type="binding site" evidence="11">
    <location>
        <begin position="79"/>
        <end position="80"/>
    </location>
    <ligand>
        <name>beta-D-galactose</name>
        <dbReference type="ChEBI" id="CHEBI:27667"/>
    </ligand>
</feature>
<keyword evidence="13" id="KW-1185">Reference proteome</keyword>
<dbReference type="PIRSF" id="PIRSF005096">
    <property type="entry name" value="GALM"/>
    <property type="match status" value="1"/>
</dbReference>
<keyword evidence="6 8" id="KW-0413">Isomerase</keyword>
<dbReference type="NCBIfam" id="TIGR02636">
    <property type="entry name" value="galM_Leloir"/>
    <property type="match status" value="1"/>
</dbReference>
<dbReference type="InterPro" id="IPR008183">
    <property type="entry name" value="Aldose_1/G6P_1-epimerase"/>
</dbReference>
<dbReference type="CDD" id="cd09019">
    <property type="entry name" value="galactose_mutarotase_like"/>
    <property type="match status" value="1"/>
</dbReference>
<reference evidence="12 13" key="1">
    <citation type="submission" date="2019-03" db="EMBL/GenBank/DDBJ databases">
        <title>Genomic Encyclopedia of Type Strains, Phase IV (KMG-IV): sequencing the most valuable type-strain genomes for metagenomic binning, comparative biology and taxonomic classification.</title>
        <authorList>
            <person name="Goeker M."/>
        </authorList>
    </citation>
    <scope>NUCLEOTIDE SEQUENCE [LARGE SCALE GENOMIC DNA]</scope>
    <source>
        <strain evidence="12 13">DSM 10053</strain>
    </source>
</reference>
<evidence type="ECO:0000256" key="9">
    <source>
        <dbReference type="PIRSR" id="PIRSR005096-1"/>
    </source>
</evidence>
<dbReference type="SUPFAM" id="SSF74650">
    <property type="entry name" value="Galactose mutarotase-like"/>
    <property type="match status" value="1"/>
</dbReference>
<dbReference type="GO" id="GO:0033499">
    <property type="term" value="P:galactose catabolic process via UDP-galactose, Leloir pathway"/>
    <property type="evidence" value="ECO:0007669"/>
    <property type="project" value="TreeGrafter"/>
</dbReference>
<evidence type="ECO:0000256" key="3">
    <source>
        <dbReference type="ARBA" id="ARBA00006206"/>
    </source>
</evidence>
<feature type="active site" description="Proton donor" evidence="9">
    <location>
        <position position="180"/>
    </location>
</feature>
<name>A0A4R1KZC9_9PAST</name>
<evidence type="ECO:0000313" key="13">
    <source>
        <dbReference type="Proteomes" id="UP000295496"/>
    </source>
</evidence>